<evidence type="ECO:0000313" key="1">
    <source>
        <dbReference type="EMBL" id="MDO6453733.1"/>
    </source>
</evidence>
<protein>
    <recommendedName>
        <fullName evidence="3">Glycosyl transferase family 1 domain-containing protein</fullName>
    </recommendedName>
</protein>
<dbReference type="RefSeq" id="WP_303550043.1">
    <property type="nucleotide sequence ID" value="NZ_JAUOPG010000005.1"/>
</dbReference>
<comment type="caution">
    <text evidence="1">The sequence shown here is derived from an EMBL/GenBank/DDBJ whole genome shotgun (WGS) entry which is preliminary data.</text>
</comment>
<dbReference type="Gene3D" id="3.40.50.2000">
    <property type="entry name" value="Glycogen Phosphorylase B"/>
    <property type="match status" value="1"/>
</dbReference>
<dbReference type="EMBL" id="JAUOPG010000005">
    <property type="protein sequence ID" value="MDO6453733.1"/>
    <property type="molecule type" value="Genomic_DNA"/>
</dbReference>
<dbReference type="SUPFAM" id="SSF53756">
    <property type="entry name" value="UDP-Glycosyltransferase/glycogen phosphorylase"/>
    <property type="match status" value="1"/>
</dbReference>
<sequence>MNSTIFLYPYKSKKNQYIHFLSNALNQNADLSNFKIRYLLKGKIKKNDTIVLNWFENCIVKKSGNVKLKGIIRLSLLLLACKIIKPNLVWVKHNHQPHYSKKSTMKISKFFMRKLEKSASSIVVHSKSALNGKNFTYIPHPLYPTTALNLKHSNSPKKILIFGAISRYKKVEDLLSIWPKEYALTIAGYATPSYASKLKKIAAAQELKVDFNNNFLSDDELSKVLETHDITIIPHPEKSAIVSGAFFHAKSYGHHIIKRGFEPINNYGDPTCVFNYNSKNQLKLSIEKCMNSKESKQNIYMASRKTNCLNVFSTGFKELIK</sequence>
<evidence type="ECO:0000313" key="2">
    <source>
        <dbReference type="Proteomes" id="UP001169862"/>
    </source>
</evidence>
<reference evidence="1" key="1">
    <citation type="submission" date="2023-07" db="EMBL/GenBank/DDBJ databases">
        <title>Genome content predicts the carbon catabolic preferences of heterotrophic bacteria.</title>
        <authorList>
            <person name="Gralka M."/>
        </authorList>
    </citation>
    <scope>NUCLEOTIDE SEQUENCE</scope>
    <source>
        <strain evidence="1">I2M16</strain>
    </source>
</reference>
<name>A0AAW7XHD2_9GAMM</name>
<dbReference type="AlphaFoldDB" id="A0AAW7XHD2"/>
<accession>A0AAW7XHD2</accession>
<organism evidence="1 2">
    <name type="scientific">Neptunomonas phycophila</name>
    <dbReference type="NCBI Taxonomy" id="1572645"/>
    <lineage>
        <taxon>Bacteria</taxon>
        <taxon>Pseudomonadati</taxon>
        <taxon>Pseudomonadota</taxon>
        <taxon>Gammaproteobacteria</taxon>
        <taxon>Oceanospirillales</taxon>
        <taxon>Oceanospirillaceae</taxon>
        <taxon>Neptunomonas</taxon>
    </lineage>
</organism>
<dbReference type="Proteomes" id="UP001169862">
    <property type="component" value="Unassembled WGS sequence"/>
</dbReference>
<evidence type="ECO:0008006" key="3">
    <source>
        <dbReference type="Google" id="ProtNLM"/>
    </source>
</evidence>
<gene>
    <name evidence="1" type="ORF">Q4490_09150</name>
</gene>
<proteinExistence type="predicted"/>